<sequence>MNESHAVDAPAASPGIAEEEILRLAREAPELGQMAVAERLRQAGIRISASGVRYLWQKHGLETAVKRLQALVQQEGEGAEVLTETQRRHLERGRLSERLARGESAAGAAAGEHEPLERRRLILDAAAQLFAAEGYDRTSIRDIARNVGLLPGSVYHYFPSKRELFLAVHREGFERTLERVRNAATSSDDPWECLERACEVHVEGIVGGSSVDRLAGSNLAISRNDDLLQEIRPHRAAYEQVFKTLVDALPLREGTDRSLLRLFLLGGMNWVYLWYREGKRNPREIAAAMVAMLRGGVQA</sequence>
<protein>
    <submittedName>
        <fullName evidence="6">TetR family transcriptional regulator</fullName>
    </submittedName>
</protein>
<dbReference type="InterPro" id="IPR050109">
    <property type="entry name" value="HTH-type_TetR-like_transc_reg"/>
</dbReference>
<dbReference type="InterPro" id="IPR036271">
    <property type="entry name" value="Tet_transcr_reg_TetR-rel_C_sf"/>
</dbReference>
<evidence type="ECO:0000256" key="4">
    <source>
        <dbReference type="PROSITE-ProRule" id="PRU00335"/>
    </source>
</evidence>
<keyword evidence="1" id="KW-0805">Transcription regulation</keyword>
<feature type="domain" description="HTH tetR-type" evidence="5">
    <location>
        <begin position="116"/>
        <end position="176"/>
    </location>
</feature>
<reference evidence="7" key="1">
    <citation type="journal article" date="2019" name="Int. J. Syst. Evol. Microbiol.">
        <title>The Global Catalogue of Microorganisms (GCM) 10K type strain sequencing project: providing services to taxonomists for standard genome sequencing and annotation.</title>
        <authorList>
            <consortium name="The Broad Institute Genomics Platform"/>
            <consortium name="The Broad Institute Genome Sequencing Center for Infectious Disease"/>
            <person name="Wu L."/>
            <person name="Ma J."/>
        </authorList>
    </citation>
    <scope>NUCLEOTIDE SEQUENCE [LARGE SCALE GENOMIC DNA]</scope>
    <source>
        <strain evidence="7">SHR3</strain>
    </source>
</reference>
<evidence type="ECO:0000256" key="3">
    <source>
        <dbReference type="ARBA" id="ARBA00023163"/>
    </source>
</evidence>
<evidence type="ECO:0000256" key="1">
    <source>
        <dbReference type="ARBA" id="ARBA00023015"/>
    </source>
</evidence>
<accession>A0ABW1AKX8</accession>
<dbReference type="EMBL" id="JBHSOG010000003">
    <property type="protein sequence ID" value="MFC5767829.1"/>
    <property type="molecule type" value="Genomic_DNA"/>
</dbReference>
<gene>
    <name evidence="6" type="ORF">ACFPTN_00425</name>
</gene>
<organism evidence="6 7">
    <name type="scientific">Thauera sinica</name>
    <dbReference type="NCBI Taxonomy" id="2665146"/>
    <lineage>
        <taxon>Bacteria</taxon>
        <taxon>Pseudomonadati</taxon>
        <taxon>Pseudomonadota</taxon>
        <taxon>Betaproteobacteria</taxon>
        <taxon>Rhodocyclales</taxon>
        <taxon>Zoogloeaceae</taxon>
        <taxon>Thauera</taxon>
    </lineage>
</organism>
<comment type="caution">
    <text evidence="6">The sequence shown here is derived from an EMBL/GenBank/DDBJ whole genome shotgun (WGS) entry which is preliminary data.</text>
</comment>
<keyword evidence="2 4" id="KW-0238">DNA-binding</keyword>
<evidence type="ECO:0000256" key="2">
    <source>
        <dbReference type="ARBA" id="ARBA00023125"/>
    </source>
</evidence>
<feature type="DNA-binding region" description="H-T-H motif" evidence="4">
    <location>
        <begin position="139"/>
        <end position="158"/>
    </location>
</feature>
<dbReference type="PANTHER" id="PTHR30055">
    <property type="entry name" value="HTH-TYPE TRANSCRIPTIONAL REGULATOR RUTR"/>
    <property type="match status" value="1"/>
</dbReference>
<keyword evidence="3" id="KW-0804">Transcription</keyword>
<dbReference type="InterPro" id="IPR001647">
    <property type="entry name" value="HTH_TetR"/>
</dbReference>
<dbReference type="SUPFAM" id="SSF48498">
    <property type="entry name" value="Tetracyclin repressor-like, C-terminal domain"/>
    <property type="match status" value="1"/>
</dbReference>
<dbReference type="SUPFAM" id="SSF46689">
    <property type="entry name" value="Homeodomain-like"/>
    <property type="match status" value="1"/>
</dbReference>
<dbReference type="PROSITE" id="PS50977">
    <property type="entry name" value="HTH_TETR_2"/>
    <property type="match status" value="1"/>
</dbReference>
<dbReference type="Gene3D" id="1.10.357.10">
    <property type="entry name" value="Tetracycline Repressor, domain 2"/>
    <property type="match status" value="1"/>
</dbReference>
<evidence type="ECO:0000259" key="5">
    <source>
        <dbReference type="PROSITE" id="PS50977"/>
    </source>
</evidence>
<evidence type="ECO:0000313" key="6">
    <source>
        <dbReference type="EMBL" id="MFC5767829.1"/>
    </source>
</evidence>
<dbReference type="Pfam" id="PF00440">
    <property type="entry name" value="TetR_N"/>
    <property type="match status" value="1"/>
</dbReference>
<proteinExistence type="predicted"/>
<dbReference type="PRINTS" id="PR00455">
    <property type="entry name" value="HTHTETR"/>
</dbReference>
<evidence type="ECO:0000313" key="7">
    <source>
        <dbReference type="Proteomes" id="UP001595974"/>
    </source>
</evidence>
<dbReference type="Pfam" id="PF17932">
    <property type="entry name" value="TetR_C_24"/>
    <property type="match status" value="1"/>
</dbReference>
<dbReference type="PANTHER" id="PTHR30055:SF234">
    <property type="entry name" value="HTH-TYPE TRANSCRIPTIONAL REGULATOR BETI"/>
    <property type="match status" value="1"/>
</dbReference>
<dbReference type="InterPro" id="IPR009057">
    <property type="entry name" value="Homeodomain-like_sf"/>
</dbReference>
<name>A0ABW1AKX8_9RHOO</name>
<keyword evidence="7" id="KW-1185">Reference proteome</keyword>
<dbReference type="Proteomes" id="UP001595974">
    <property type="component" value="Unassembled WGS sequence"/>
</dbReference>
<dbReference type="RefSeq" id="WP_385960787.1">
    <property type="nucleotide sequence ID" value="NZ_JBHSOG010000003.1"/>
</dbReference>
<dbReference type="InterPro" id="IPR041490">
    <property type="entry name" value="KstR2_TetR_C"/>
</dbReference>